<sequence length="263" mass="29438">MWVNTSSIDNEENQRRKESPLGSVTTQEEFDFFSCGGSFSTNSTMCTADEVFFQGQILPLGHSNCLPSDSYDAVATGGDTCNEVSSTEYSSSENYTLQIRRESMEHCHQSVGITNSSINSSITCSSYKPQILSQFHSQPSPTPQARLFSKFTHRNINSSNRKSTTWSLFRVGLVTTPEIALQDLKIRCNKNFDTAQNNSSNDKRLRSLQRKRAFLGSCKCSVETVQSKVVTINRGSTNCKEVKKETKQKMSRRPTFEGLKAET</sequence>
<dbReference type="PANTHER" id="PTHR33922:SF2">
    <property type="entry name" value="OS07G0589600 PROTEIN"/>
    <property type="match status" value="1"/>
</dbReference>
<feature type="region of interest" description="Disordered" evidence="1">
    <location>
        <begin position="1"/>
        <end position="23"/>
    </location>
</feature>
<accession>A0ABS8TFL8</accession>
<dbReference type="Proteomes" id="UP000823775">
    <property type="component" value="Unassembled WGS sequence"/>
</dbReference>
<keyword evidence="3" id="KW-1185">Reference proteome</keyword>
<organism evidence="2 3">
    <name type="scientific">Datura stramonium</name>
    <name type="common">Jimsonweed</name>
    <name type="synonym">Common thornapple</name>
    <dbReference type="NCBI Taxonomy" id="4076"/>
    <lineage>
        <taxon>Eukaryota</taxon>
        <taxon>Viridiplantae</taxon>
        <taxon>Streptophyta</taxon>
        <taxon>Embryophyta</taxon>
        <taxon>Tracheophyta</taxon>
        <taxon>Spermatophyta</taxon>
        <taxon>Magnoliopsida</taxon>
        <taxon>eudicotyledons</taxon>
        <taxon>Gunneridae</taxon>
        <taxon>Pentapetalae</taxon>
        <taxon>asterids</taxon>
        <taxon>lamiids</taxon>
        <taxon>Solanales</taxon>
        <taxon>Solanaceae</taxon>
        <taxon>Solanoideae</taxon>
        <taxon>Datureae</taxon>
        <taxon>Datura</taxon>
    </lineage>
</organism>
<dbReference type="EMBL" id="JACEIK010001484">
    <property type="protein sequence ID" value="MCD7469776.1"/>
    <property type="molecule type" value="Genomic_DNA"/>
</dbReference>
<evidence type="ECO:0000313" key="2">
    <source>
        <dbReference type="EMBL" id="MCD7469776.1"/>
    </source>
</evidence>
<dbReference type="PANTHER" id="PTHR33922">
    <property type="entry name" value="OS01G0888066 PROTEIN-RELATED"/>
    <property type="match status" value="1"/>
</dbReference>
<gene>
    <name evidence="2" type="ORF">HAX54_009021</name>
</gene>
<feature type="region of interest" description="Disordered" evidence="1">
    <location>
        <begin position="243"/>
        <end position="263"/>
    </location>
</feature>
<proteinExistence type="predicted"/>
<protein>
    <submittedName>
        <fullName evidence="2">Uncharacterized protein</fullName>
    </submittedName>
</protein>
<comment type="caution">
    <text evidence="2">The sequence shown here is derived from an EMBL/GenBank/DDBJ whole genome shotgun (WGS) entry which is preliminary data.</text>
</comment>
<evidence type="ECO:0000313" key="3">
    <source>
        <dbReference type="Proteomes" id="UP000823775"/>
    </source>
</evidence>
<reference evidence="2 3" key="1">
    <citation type="journal article" date="2021" name="BMC Genomics">
        <title>Datura genome reveals duplications of psychoactive alkaloid biosynthetic genes and high mutation rate following tissue culture.</title>
        <authorList>
            <person name="Rajewski A."/>
            <person name="Carter-House D."/>
            <person name="Stajich J."/>
            <person name="Litt A."/>
        </authorList>
    </citation>
    <scope>NUCLEOTIDE SEQUENCE [LARGE SCALE GENOMIC DNA]</scope>
    <source>
        <strain evidence="2">AR-01</strain>
    </source>
</reference>
<name>A0ABS8TFL8_DATST</name>
<evidence type="ECO:0000256" key="1">
    <source>
        <dbReference type="SAM" id="MobiDB-lite"/>
    </source>
</evidence>